<organism evidence="5 6">
    <name type="scientific">Lysinibacillus louembei</name>
    <dbReference type="NCBI Taxonomy" id="1470088"/>
    <lineage>
        <taxon>Bacteria</taxon>
        <taxon>Bacillati</taxon>
        <taxon>Bacillota</taxon>
        <taxon>Bacilli</taxon>
        <taxon>Bacillales</taxon>
        <taxon>Bacillaceae</taxon>
        <taxon>Lysinibacillus</taxon>
    </lineage>
</organism>
<dbReference type="PANTHER" id="PTHR43308">
    <property type="entry name" value="OUTER MEMBRANE PROTEIN ALPHA-RELATED"/>
    <property type="match status" value="1"/>
</dbReference>
<dbReference type="SUPFAM" id="SSF52058">
    <property type="entry name" value="L domain-like"/>
    <property type="match status" value="1"/>
</dbReference>
<dbReference type="InterPro" id="IPR001119">
    <property type="entry name" value="SLH_dom"/>
</dbReference>
<evidence type="ECO:0000256" key="1">
    <source>
        <dbReference type="ARBA" id="ARBA00004196"/>
    </source>
</evidence>
<keyword evidence="2 3" id="KW-0732">Signal</keyword>
<protein>
    <submittedName>
        <fullName evidence="5">InlB B-repeat-containing protein</fullName>
    </submittedName>
</protein>
<dbReference type="InterPro" id="IPR051465">
    <property type="entry name" value="Cell_Envelope_Struct_Comp"/>
</dbReference>
<dbReference type="RefSeq" id="WP_319836584.1">
    <property type="nucleotide sequence ID" value="NZ_CP137624.1"/>
</dbReference>
<reference evidence="5 6" key="1">
    <citation type="submission" date="2023-09" db="EMBL/GenBank/DDBJ databases">
        <authorList>
            <person name="Page C.A."/>
            <person name="Perez-Diaz I.M."/>
        </authorList>
    </citation>
    <scope>NUCLEOTIDE SEQUENCE [LARGE SCALE GENOMIC DNA]</scope>
    <source>
        <strain evidence="5 6">Ll15</strain>
    </source>
</reference>
<dbReference type="EMBL" id="CP137624">
    <property type="protein sequence ID" value="WPK11602.1"/>
    <property type="molecule type" value="Genomic_DNA"/>
</dbReference>
<dbReference type="Pfam" id="PF00395">
    <property type="entry name" value="SLH"/>
    <property type="match status" value="3"/>
</dbReference>
<dbReference type="InterPro" id="IPR013378">
    <property type="entry name" value="InlB-like_B-rpt"/>
</dbReference>
<keyword evidence="6" id="KW-1185">Reference proteome</keyword>
<evidence type="ECO:0000313" key="6">
    <source>
        <dbReference type="Proteomes" id="UP001322664"/>
    </source>
</evidence>
<evidence type="ECO:0000313" key="5">
    <source>
        <dbReference type="EMBL" id="WPK11602.1"/>
    </source>
</evidence>
<accession>A0ABZ0RWI4</accession>
<proteinExistence type="predicted"/>
<dbReference type="PROSITE" id="PS51272">
    <property type="entry name" value="SLH"/>
    <property type="match status" value="3"/>
</dbReference>
<dbReference type="PANTHER" id="PTHR43308:SF5">
    <property type="entry name" value="S-LAYER PROTEIN _ PEPTIDOGLYCAN ENDO-BETA-N-ACETYLGLUCOSAMINIDASE"/>
    <property type="match status" value="1"/>
</dbReference>
<feature type="domain" description="SLH" evidence="4">
    <location>
        <begin position="535"/>
        <end position="598"/>
    </location>
</feature>
<dbReference type="InterPro" id="IPR032675">
    <property type="entry name" value="LRR_dom_sf"/>
</dbReference>
<feature type="signal peptide" evidence="3">
    <location>
        <begin position="1"/>
        <end position="24"/>
    </location>
</feature>
<dbReference type="Proteomes" id="UP001322664">
    <property type="component" value="Chromosome"/>
</dbReference>
<dbReference type="NCBIfam" id="TIGR02543">
    <property type="entry name" value="List_Bact_rpt"/>
    <property type="match status" value="3"/>
</dbReference>
<feature type="chain" id="PRO_5046370314" evidence="3">
    <location>
        <begin position="25"/>
        <end position="707"/>
    </location>
</feature>
<dbReference type="Pfam" id="PF09479">
    <property type="entry name" value="Flg_new"/>
    <property type="match status" value="3"/>
</dbReference>
<dbReference type="InterPro" id="IPR026906">
    <property type="entry name" value="LRR_5"/>
</dbReference>
<evidence type="ECO:0000256" key="2">
    <source>
        <dbReference type="ARBA" id="ARBA00022729"/>
    </source>
</evidence>
<dbReference type="Gene3D" id="2.60.40.4270">
    <property type="entry name" value="Listeria-Bacteroides repeat domain"/>
    <property type="match status" value="3"/>
</dbReference>
<sequence>MKKIGLLLAIFVLILYGRSSSVKAAEENGFHYNVNGAEIEITNYTGPAGEIVIPNTLGSGGEPVTQIANEAFRNKGLTKVTVPHTVQVIGKEAFQNNQITNVNLFNTVKEIHQSAFANNALTEIILPHSVTTLGDYAFAENQLTTVDISPNITRLSSFAFADNLLTDVIIPVGVEEISQGAFSKNRLTHVSFPNTLKTLGQAVFSNNYLTDITFPNSLNNLGNWAFQENNVRTVTFNSSPTIGQEPFLSQGKYGVQQIYGGMFTAEDFLIEWDSSVPTLPFVIYAKYEYKVSFDTMGGTAINPLYVLSKGKIIEPGAPSKLDAIFDGWYENTTFNDRWDFSTDVVTKPLTLYAKWQSYYQVSFDTNGGSAVAMQHIIPNENITLPPPPTKVDHVFAGWYKDVLFTELWDFVNDKVMADTILYAKWTKNTSPPPVPAPIEKERSTYTVIFNVNGGTTVANQTLEEQQKVVEPTQPLKEGYTFVGWYKDAMFINKWNFTQDIVTENMILYAKWVENVVDIPDNSNEITEPTLEQPPACPIQFNDIASHWAQKMIEDIAGRCWVKGYPDSTFKPNDSIQRQHVAVIFTRAFDLLAVREMQEFTDITTKHRYYDAIAQVYQTGVFDGTEGKFNPEAPMTRAHMAKVLVEAFDLTSEQTSTFQDVPTTHWAYAYISILADHQIALGDGGYFKPNEPVTRAQFVAFMYRALQQ</sequence>
<name>A0ABZ0RWI4_9BACI</name>
<dbReference type="Gene3D" id="3.80.10.10">
    <property type="entry name" value="Ribonuclease Inhibitor"/>
    <property type="match status" value="1"/>
</dbReference>
<gene>
    <name evidence="5" type="ORF">R6U77_17175</name>
</gene>
<comment type="subcellular location">
    <subcellularLocation>
        <location evidence="1">Cell envelope</location>
    </subcellularLocation>
</comment>
<dbReference type="Pfam" id="PF13306">
    <property type="entry name" value="LRR_5"/>
    <property type="match status" value="1"/>
</dbReference>
<feature type="domain" description="SLH" evidence="4">
    <location>
        <begin position="599"/>
        <end position="652"/>
    </location>
</feature>
<evidence type="ECO:0000256" key="3">
    <source>
        <dbReference type="SAM" id="SignalP"/>
    </source>
</evidence>
<dbReference type="InterPro" id="IPR042229">
    <property type="entry name" value="Listeria/Bacterioides_rpt_sf"/>
</dbReference>
<feature type="domain" description="SLH" evidence="4">
    <location>
        <begin position="653"/>
        <end position="707"/>
    </location>
</feature>
<evidence type="ECO:0000259" key="4">
    <source>
        <dbReference type="PROSITE" id="PS51272"/>
    </source>
</evidence>